<reference evidence="1" key="1">
    <citation type="journal article" date="2014" name="Front. Microbiol.">
        <title>High frequency of phylogenetically diverse reductive dehalogenase-homologous genes in deep subseafloor sedimentary metagenomes.</title>
        <authorList>
            <person name="Kawai M."/>
            <person name="Futagami T."/>
            <person name="Toyoda A."/>
            <person name="Takaki Y."/>
            <person name="Nishi S."/>
            <person name="Hori S."/>
            <person name="Arai W."/>
            <person name="Tsubouchi T."/>
            <person name="Morono Y."/>
            <person name="Uchiyama I."/>
            <person name="Ito T."/>
            <person name="Fujiyama A."/>
            <person name="Inagaki F."/>
            <person name="Takami H."/>
        </authorList>
    </citation>
    <scope>NUCLEOTIDE SEQUENCE</scope>
    <source>
        <strain evidence="1">Expedition CK06-06</strain>
    </source>
</reference>
<gene>
    <name evidence="1" type="ORF">S12H4_05233</name>
</gene>
<comment type="caution">
    <text evidence="1">The sequence shown here is derived from an EMBL/GenBank/DDBJ whole genome shotgun (WGS) entry which is preliminary data.</text>
</comment>
<dbReference type="Gene3D" id="3.40.50.150">
    <property type="entry name" value="Vaccinia Virus protein VP39"/>
    <property type="match status" value="1"/>
</dbReference>
<evidence type="ECO:0008006" key="2">
    <source>
        <dbReference type="Google" id="ProtNLM"/>
    </source>
</evidence>
<dbReference type="SUPFAM" id="SSF53335">
    <property type="entry name" value="S-adenosyl-L-methionine-dependent methyltransferases"/>
    <property type="match status" value="1"/>
</dbReference>
<sequence length="76" mass="9008">GEMNLNDKKVDRKSNEKFEKYHETFYEDLHGWRDYNLTSAGYGEWYYDCLPADKKARILDIGCGDGKFLFFLQQKG</sequence>
<organism evidence="1">
    <name type="scientific">marine sediment metagenome</name>
    <dbReference type="NCBI Taxonomy" id="412755"/>
    <lineage>
        <taxon>unclassified sequences</taxon>
        <taxon>metagenomes</taxon>
        <taxon>ecological metagenomes</taxon>
    </lineage>
</organism>
<feature type="non-terminal residue" evidence="1">
    <location>
        <position position="1"/>
    </location>
</feature>
<name>X1R758_9ZZZZ</name>
<accession>X1R758</accession>
<proteinExistence type="predicted"/>
<protein>
    <recommendedName>
        <fullName evidence="2">Methyltransferase domain-containing protein</fullName>
    </recommendedName>
</protein>
<dbReference type="InterPro" id="IPR029063">
    <property type="entry name" value="SAM-dependent_MTases_sf"/>
</dbReference>
<dbReference type="EMBL" id="BARW01001709">
    <property type="protein sequence ID" value="GAI62866.1"/>
    <property type="molecule type" value="Genomic_DNA"/>
</dbReference>
<dbReference type="AlphaFoldDB" id="X1R758"/>
<evidence type="ECO:0000313" key="1">
    <source>
        <dbReference type="EMBL" id="GAI62866.1"/>
    </source>
</evidence>